<evidence type="ECO:0000256" key="2">
    <source>
        <dbReference type="SAM" id="MobiDB-lite"/>
    </source>
</evidence>
<feature type="region of interest" description="Disordered" evidence="2">
    <location>
        <begin position="1"/>
        <end position="65"/>
    </location>
</feature>
<feature type="binding site" evidence="1">
    <location>
        <position position="243"/>
    </location>
    <ligand>
        <name>Zn(2+)</name>
        <dbReference type="ChEBI" id="CHEBI:29105"/>
    </ligand>
</feature>
<dbReference type="OrthoDB" id="10262609at2759"/>
<evidence type="ECO:0008006" key="5">
    <source>
        <dbReference type="Google" id="ProtNLM"/>
    </source>
</evidence>
<dbReference type="SUPFAM" id="SSF101152">
    <property type="entry name" value="Mob1/phocein"/>
    <property type="match status" value="1"/>
</dbReference>
<dbReference type="InterPro" id="IPR005301">
    <property type="entry name" value="MOB_kinase_act_fam"/>
</dbReference>
<dbReference type="Proteomes" id="UP000886653">
    <property type="component" value="Unassembled WGS sequence"/>
</dbReference>
<feature type="compositionally biased region" description="Low complexity" evidence="2">
    <location>
        <begin position="11"/>
        <end position="26"/>
    </location>
</feature>
<protein>
    <recommendedName>
        <fullName evidence="5">Mob1/phocein</fullName>
    </recommendedName>
</protein>
<organism evidence="3 4">
    <name type="scientific">Cronartium quercuum f. sp. fusiforme G11</name>
    <dbReference type="NCBI Taxonomy" id="708437"/>
    <lineage>
        <taxon>Eukaryota</taxon>
        <taxon>Fungi</taxon>
        <taxon>Dikarya</taxon>
        <taxon>Basidiomycota</taxon>
        <taxon>Pucciniomycotina</taxon>
        <taxon>Pucciniomycetes</taxon>
        <taxon>Pucciniales</taxon>
        <taxon>Coleosporiaceae</taxon>
        <taxon>Cronartium</taxon>
    </lineage>
</organism>
<feature type="compositionally biased region" description="Polar residues" evidence="2">
    <location>
        <begin position="1"/>
        <end position="10"/>
    </location>
</feature>
<evidence type="ECO:0000313" key="3">
    <source>
        <dbReference type="EMBL" id="KAG0149359.1"/>
    </source>
</evidence>
<keyword evidence="1" id="KW-0862">Zinc</keyword>
<dbReference type="SMART" id="SM01388">
    <property type="entry name" value="Mob1_phocein"/>
    <property type="match status" value="1"/>
</dbReference>
<feature type="region of interest" description="Disordered" evidence="2">
    <location>
        <begin position="290"/>
        <end position="322"/>
    </location>
</feature>
<evidence type="ECO:0000256" key="1">
    <source>
        <dbReference type="PIRSR" id="PIRSR605301-1"/>
    </source>
</evidence>
<feature type="compositionally biased region" description="Acidic residues" evidence="2">
    <location>
        <begin position="313"/>
        <end position="322"/>
    </location>
</feature>
<evidence type="ECO:0000313" key="4">
    <source>
        <dbReference type="Proteomes" id="UP000886653"/>
    </source>
</evidence>
<accession>A0A9P6NSD7</accession>
<dbReference type="Gene3D" id="1.20.140.30">
    <property type="entry name" value="MOB kinase activator"/>
    <property type="match status" value="1"/>
</dbReference>
<dbReference type="AlphaFoldDB" id="A0A9P6NSD7"/>
<keyword evidence="4" id="KW-1185">Reference proteome</keyword>
<feature type="binding site" evidence="1">
    <location>
        <position position="248"/>
    </location>
    <ligand>
        <name>Zn(2+)</name>
        <dbReference type="ChEBI" id="CHEBI:29105"/>
    </ligand>
</feature>
<dbReference type="PANTHER" id="PTHR22599">
    <property type="entry name" value="MPS ONE BINDER KINASE ACTIVATOR-LIKE MOB"/>
    <property type="match status" value="1"/>
</dbReference>
<comment type="caution">
    <text evidence="3">The sequence shown here is derived from an EMBL/GenBank/DDBJ whole genome shotgun (WGS) entry which is preliminary data.</text>
</comment>
<sequence>MNPNNLSTDLNQSNQINHNNSSSPSQTIKLLPDSISTNSILNSSTSTPENQQQNTTSTNSNQTLRLRKGTKLEYAYPNPFRNSTEGPDPSTFLQSIESPFQVQEYIALLVRANPHDVNQIISLPATLNLSSNNNLVPQEVWIYEQLRRFSQDLSYPFVSSLQIECKRSTCPEMKAGEWLYLCAAHATANENDCCAIDYIVHTLDGATALLNSARYFPSRLQIPTTSIKHFTSIARRLYRIFAHAWFHHRDIFEQCESETSLYTRFLALTDRFNLISEDLLVIPRTNEEDEINISDDREQDKTQTSFNLTQTNNEDDELEELE</sequence>
<feature type="binding site" evidence="1">
    <location>
        <position position="165"/>
    </location>
    <ligand>
        <name>Zn(2+)</name>
        <dbReference type="ChEBI" id="CHEBI:29105"/>
    </ligand>
</feature>
<gene>
    <name evidence="3" type="ORF">CROQUDRAFT_59331</name>
</gene>
<feature type="compositionally biased region" description="Polar residues" evidence="2">
    <location>
        <begin position="302"/>
        <end position="311"/>
    </location>
</feature>
<keyword evidence="1" id="KW-0479">Metal-binding</keyword>
<name>A0A9P6NSD7_9BASI</name>
<proteinExistence type="predicted"/>
<reference evidence="3" key="1">
    <citation type="submission" date="2013-11" db="EMBL/GenBank/DDBJ databases">
        <title>Genome sequence of the fusiform rust pathogen reveals effectors for host alternation and coevolution with pine.</title>
        <authorList>
            <consortium name="DOE Joint Genome Institute"/>
            <person name="Smith K."/>
            <person name="Pendleton A."/>
            <person name="Kubisiak T."/>
            <person name="Anderson C."/>
            <person name="Salamov A."/>
            <person name="Aerts A."/>
            <person name="Riley R."/>
            <person name="Clum A."/>
            <person name="Lindquist E."/>
            <person name="Ence D."/>
            <person name="Campbell M."/>
            <person name="Kronenberg Z."/>
            <person name="Feau N."/>
            <person name="Dhillon B."/>
            <person name="Hamelin R."/>
            <person name="Burleigh J."/>
            <person name="Smith J."/>
            <person name="Yandell M."/>
            <person name="Nelson C."/>
            <person name="Grigoriev I."/>
            <person name="Davis J."/>
        </authorList>
    </citation>
    <scope>NUCLEOTIDE SEQUENCE</scope>
    <source>
        <strain evidence="3">G11</strain>
    </source>
</reference>
<feature type="compositionally biased region" description="Low complexity" evidence="2">
    <location>
        <begin position="34"/>
        <end position="63"/>
    </location>
</feature>
<dbReference type="InterPro" id="IPR036703">
    <property type="entry name" value="MOB_kinase_act_sf"/>
</dbReference>
<dbReference type="Pfam" id="PF03637">
    <property type="entry name" value="Mob1_phocein"/>
    <property type="match status" value="1"/>
</dbReference>
<feature type="binding site" evidence="1">
    <location>
        <position position="170"/>
    </location>
    <ligand>
        <name>Zn(2+)</name>
        <dbReference type="ChEBI" id="CHEBI:29105"/>
    </ligand>
</feature>
<dbReference type="EMBL" id="MU167228">
    <property type="protein sequence ID" value="KAG0149359.1"/>
    <property type="molecule type" value="Genomic_DNA"/>
</dbReference>